<comment type="caution">
    <text evidence="1">The sequence shown here is derived from an EMBL/GenBank/DDBJ whole genome shotgun (WGS) entry which is preliminary data.</text>
</comment>
<gene>
    <name evidence="1" type="ORF">GCM10009097_05180</name>
</gene>
<evidence type="ECO:0000313" key="1">
    <source>
        <dbReference type="EMBL" id="GAA0492462.1"/>
    </source>
</evidence>
<organism evidence="1 2">
    <name type="scientific">Pigmentiphaga daeguensis</name>
    <dbReference type="NCBI Taxonomy" id="414049"/>
    <lineage>
        <taxon>Bacteria</taxon>
        <taxon>Pseudomonadati</taxon>
        <taxon>Pseudomonadota</taxon>
        <taxon>Betaproteobacteria</taxon>
        <taxon>Burkholderiales</taxon>
        <taxon>Alcaligenaceae</taxon>
        <taxon>Pigmentiphaga</taxon>
    </lineage>
</organism>
<name>A0ABN1BA91_9BURK</name>
<reference evidence="1 2" key="1">
    <citation type="journal article" date="2019" name="Int. J. Syst. Evol. Microbiol.">
        <title>The Global Catalogue of Microorganisms (GCM) 10K type strain sequencing project: providing services to taxonomists for standard genome sequencing and annotation.</title>
        <authorList>
            <consortium name="The Broad Institute Genomics Platform"/>
            <consortium name="The Broad Institute Genome Sequencing Center for Infectious Disease"/>
            <person name="Wu L."/>
            <person name="Ma J."/>
        </authorList>
    </citation>
    <scope>NUCLEOTIDE SEQUENCE [LARGE SCALE GENOMIC DNA]</scope>
    <source>
        <strain evidence="1 2">JCM 14330</strain>
    </source>
</reference>
<keyword evidence="2" id="KW-1185">Reference proteome</keyword>
<sequence length="83" mass="9147">MAAYPPPTDEDLTSVARLLKEAETAAMDIWTLLQLLYAAMPDDAADLGFCPRYIVGMAQDMAEKLTHSLDHAEGNMLRSFCNV</sequence>
<dbReference type="EMBL" id="BAAAEN010000002">
    <property type="protein sequence ID" value="GAA0492462.1"/>
    <property type="molecule type" value="Genomic_DNA"/>
</dbReference>
<proteinExistence type="predicted"/>
<dbReference type="Proteomes" id="UP001501706">
    <property type="component" value="Unassembled WGS sequence"/>
</dbReference>
<protein>
    <submittedName>
        <fullName evidence="1">Uncharacterized protein</fullName>
    </submittedName>
</protein>
<accession>A0ABN1BA91</accession>
<evidence type="ECO:0000313" key="2">
    <source>
        <dbReference type="Proteomes" id="UP001501706"/>
    </source>
</evidence>